<dbReference type="GO" id="GO:0006355">
    <property type="term" value="P:regulation of DNA-templated transcription"/>
    <property type="evidence" value="ECO:0007669"/>
    <property type="project" value="InterPro"/>
</dbReference>
<reference evidence="3" key="1">
    <citation type="submission" date="2020-06" db="EMBL/GenBank/DDBJ databases">
        <title>Insight into the genomes of haloalkaliphilic bacilli from Kenyan soda lakes.</title>
        <authorList>
            <person name="Mwirichia R."/>
            <person name="Villamizar G.C."/>
            <person name="Poehlein A."/>
            <person name="Mugweru J."/>
            <person name="Kipnyargis A."/>
            <person name="Kiplimo D."/>
            <person name="Orwa P."/>
            <person name="Daniel R."/>
        </authorList>
    </citation>
    <scope>NUCLEOTIDE SEQUENCE</scope>
    <source>
        <strain evidence="3">B1096_S55</strain>
    </source>
</reference>
<feature type="domain" description="PRD" evidence="2">
    <location>
        <begin position="70"/>
        <end position="175"/>
    </location>
</feature>
<comment type="caution">
    <text evidence="3">The sequence shown here is derived from an EMBL/GenBank/DDBJ whole genome shotgun (WGS) entry which is preliminary data.</text>
</comment>
<dbReference type="SMART" id="SM01061">
    <property type="entry name" value="CAT_RBD"/>
    <property type="match status" value="1"/>
</dbReference>
<dbReference type="PROSITE" id="PS51372">
    <property type="entry name" value="PRD_2"/>
    <property type="match status" value="2"/>
</dbReference>
<sequence length="283" mass="32803">MVKGPFYVHKTLNNNVVVAESGDNKEVIFIGKGIGFGKRRGDIFEEKTYDKVYSLVDEVEQEKYLRLATKESEETLLIIHEAIEKIHEAIGFRLGEQIHSALTQHLALALQRTRDQTDIKNPFLTETKWLYHDTYLIAQKIVDFIDKKTGYKLPEAEIGFITLHIQSAIRDSDSVINKESDLITRCIKYIEEKTDIVYNKDTVSFRKLIHHLKNMIRDPMTVDSQALEQSIILMLKEKDPVCYNISRNLVRMIEKSTTVSFSDSEVLHLMLYIRTLIEQNNKP</sequence>
<keyword evidence="4" id="KW-1185">Reference proteome</keyword>
<dbReference type="Proteomes" id="UP001057753">
    <property type="component" value="Unassembled WGS sequence"/>
</dbReference>
<evidence type="ECO:0000256" key="1">
    <source>
        <dbReference type="ARBA" id="ARBA00022737"/>
    </source>
</evidence>
<proteinExistence type="predicted"/>
<evidence type="ECO:0000313" key="3">
    <source>
        <dbReference type="EMBL" id="MCR6095603.1"/>
    </source>
</evidence>
<dbReference type="Pfam" id="PF03123">
    <property type="entry name" value="CAT_RBD"/>
    <property type="match status" value="1"/>
</dbReference>
<dbReference type="Gene3D" id="2.30.24.10">
    <property type="entry name" value="CAT RNA-binding domain"/>
    <property type="match status" value="1"/>
</dbReference>
<feature type="domain" description="PRD" evidence="2">
    <location>
        <begin position="176"/>
        <end position="283"/>
    </location>
</feature>
<dbReference type="PANTHER" id="PTHR30185:SF16">
    <property type="entry name" value="PROTEIN GLCT"/>
    <property type="match status" value="1"/>
</dbReference>
<dbReference type="Gene3D" id="1.10.1790.10">
    <property type="entry name" value="PRD domain"/>
    <property type="match status" value="2"/>
</dbReference>
<organism evidence="3 4">
    <name type="scientific">Salipaludibacillus agaradhaerens</name>
    <name type="common">Bacillus agaradhaerens</name>
    <dbReference type="NCBI Taxonomy" id="76935"/>
    <lineage>
        <taxon>Bacteria</taxon>
        <taxon>Bacillati</taxon>
        <taxon>Bacillota</taxon>
        <taxon>Bacilli</taxon>
        <taxon>Bacillales</taxon>
        <taxon>Bacillaceae</taxon>
    </lineage>
</organism>
<dbReference type="InterPro" id="IPR011608">
    <property type="entry name" value="PRD"/>
</dbReference>
<accession>A0A9Q4AZN8</accession>
<dbReference type="Pfam" id="PF00874">
    <property type="entry name" value="PRD"/>
    <property type="match status" value="2"/>
</dbReference>
<dbReference type="RefSeq" id="WP_257820363.1">
    <property type="nucleotide sequence ID" value="NZ_JABXYM010000001.1"/>
</dbReference>
<name>A0A9Q4AZN8_SALAG</name>
<evidence type="ECO:0000259" key="2">
    <source>
        <dbReference type="PROSITE" id="PS51372"/>
    </source>
</evidence>
<evidence type="ECO:0000313" key="4">
    <source>
        <dbReference type="Proteomes" id="UP001057753"/>
    </source>
</evidence>
<dbReference type="PANTHER" id="PTHR30185">
    <property type="entry name" value="CRYPTIC BETA-GLUCOSIDE BGL OPERON ANTITERMINATOR"/>
    <property type="match status" value="1"/>
</dbReference>
<dbReference type="GO" id="GO:0003723">
    <property type="term" value="F:RNA binding"/>
    <property type="evidence" value="ECO:0007669"/>
    <property type="project" value="InterPro"/>
</dbReference>
<dbReference type="InterPro" id="IPR036634">
    <property type="entry name" value="PRD_sf"/>
</dbReference>
<gene>
    <name evidence="3" type="ORF">HXA33_03515</name>
</gene>
<dbReference type="SUPFAM" id="SSF63520">
    <property type="entry name" value="PTS-regulatory domain, PRD"/>
    <property type="match status" value="2"/>
</dbReference>
<dbReference type="InterPro" id="IPR036650">
    <property type="entry name" value="CAT_RNA-bd_dom_sf"/>
</dbReference>
<dbReference type="AlphaFoldDB" id="A0A9Q4AZN8"/>
<keyword evidence="1" id="KW-0677">Repeat</keyword>
<dbReference type="InterPro" id="IPR050661">
    <property type="entry name" value="BglG_antiterminators"/>
</dbReference>
<protein>
    <submittedName>
        <fullName evidence="3">PRD domain-containing protein</fullName>
    </submittedName>
</protein>
<dbReference type="InterPro" id="IPR004341">
    <property type="entry name" value="CAT_RNA-bd_dom"/>
</dbReference>
<dbReference type="EMBL" id="JABXYM010000001">
    <property type="protein sequence ID" value="MCR6095603.1"/>
    <property type="molecule type" value="Genomic_DNA"/>
</dbReference>
<dbReference type="SUPFAM" id="SSF50151">
    <property type="entry name" value="SacY-like RNA-binding domain"/>
    <property type="match status" value="1"/>
</dbReference>